<comment type="similarity">
    <text evidence="1">Belongs to the short-chain dehydrogenases/reductases (SDR) family.</text>
</comment>
<dbReference type="PANTHER" id="PTHR24321">
    <property type="entry name" value="DEHYDROGENASES, SHORT CHAIN"/>
    <property type="match status" value="1"/>
</dbReference>
<gene>
    <name evidence="3" type="ORF">BKA59DRAFT_399399</name>
</gene>
<reference evidence="3" key="1">
    <citation type="journal article" date="2021" name="Nat. Commun.">
        <title>Genetic determinants of endophytism in the Arabidopsis root mycobiome.</title>
        <authorList>
            <person name="Mesny F."/>
            <person name="Miyauchi S."/>
            <person name="Thiergart T."/>
            <person name="Pickel B."/>
            <person name="Atanasova L."/>
            <person name="Karlsson M."/>
            <person name="Huettel B."/>
            <person name="Barry K.W."/>
            <person name="Haridas S."/>
            <person name="Chen C."/>
            <person name="Bauer D."/>
            <person name="Andreopoulos W."/>
            <person name="Pangilinan J."/>
            <person name="LaButti K."/>
            <person name="Riley R."/>
            <person name="Lipzen A."/>
            <person name="Clum A."/>
            <person name="Drula E."/>
            <person name="Henrissat B."/>
            <person name="Kohler A."/>
            <person name="Grigoriev I.V."/>
            <person name="Martin F.M."/>
            <person name="Hacquard S."/>
        </authorList>
    </citation>
    <scope>NUCLEOTIDE SEQUENCE</scope>
    <source>
        <strain evidence="3">MPI-SDFR-AT-0068</strain>
    </source>
</reference>
<dbReference type="Gene3D" id="3.40.50.720">
    <property type="entry name" value="NAD(P)-binding Rossmann-like Domain"/>
    <property type="match status" value="1"/>
</dbReference>
<evidence type="ECO:0000256" key="2">
    <source>
        <dbReference type="ARBA" id="ARBA00023002"/>
    </source>
</evidence>
<dbReference type="PRINTS" id="PR00081">
    <property type="entry name" value="GDHRDH"/>
</dbReference>
<dbReference type="Proteomes" id="UP000813427">
    <property type="component" value="Unassembled WGS sequence"/>
</dbReference>
<sequence length="262" mass="27889">LDLYTLQTKMAAFVHSKTFIIAGGSSGTGFAIASTLLNAGANVALYTINQDDVSAFLSSLNGDKTTNVLARGLEITNRQSIKLFLQETKEKFGKVHGCANITNTAGQRLGQEEIWEVDQDQYELFMDTNVRSCFNLLAEITKPGYLEEPSSLVHVSSICGEQGLLMGSVYSASEHAAIGLVKSAALEVGTRGIRVNIVTTGSIEKPMAPGSEVTVANVSRKSTEVANVVVHYLSPGSGDVTGTTWAVDSGNMYSGSIRWKGT</sequence>
<dbReference type="PANTHER" id="PTHR24321:SF8">
    <property type="entry name" value="ESTRADIOL 17-BETA-DEHYDROGENASE 8-RELATED"/>
    <property type="match status" value="1"/>
</dbReference>
<dbReference type="CDD" id="cd05233">
    <property type="entry name" value="SDR_c"/>
    <property type="match status" value="1"/>
</dbReference>
<proteinExistence type="inferred from homology"/>
<dbReference type="SUPFAM" id="SSF51735">
    <property type="entry name" value="NAD(P)-binding Rossmann-fold domains"/>
    <property type="match status" value="1"/>
</dbReference>
<dbReference type="EMBL" id="JAGPXF010000005">
    <property type="protein sequence ID" value="KAH7241275.1"/>
    <property type="molecule type" value="Genomic_DNA"/>
</dbReference>
<keyword evidence="4" id="KW-1185">Reference proteome</keyword>
<dbReference type="AlphaFoldDB" id="A0A8K0W9Y3"/>
<dbReference type="InterPro" id="IPR002347">
    <property type="entry name" value="SDR_fam"/>
</dbReference>
<protein>
    <submittedName>
        <fullName evidence="3">Oxidoreductase</fullName>
    </submittedName>
</protein>
<organism evidence="3 4">
    <name type="scientific">Fusarium tricinctum</name>
    <dbReference type="NCBI Taxonomy" id="61284"/>
    <lineage>
        <taxon>Eukaryota</taxon>
        <taxon>Fungi</taxon>
        <taxon>Dikarya</taxon>
        <taxon>Ascomycota</taxon>
        <taxon>Pezizomycotina</taxon>
        <taxon>Sordariomycetes</taxon>
        <taxon>Hypocreomycetidae</taxon>
        <taxon>Hypocreales</taxon>
        <taxon>Nectriaceae</taxon>
        <taxon>Fusarium</taxon>
        <taxon>Fusarium tricinctum species complex</taxon>
    </lineage>
</organism>
<dbReference type="InterPro" id="IPR036291">
    <property type="entry name" value="NAD(P)-bd_dom_sf"/>
</dbReference>
<dbReference type="Pfam" id="PF13561">
    <property type="entry name" value="adh_short_C2"/>
    <property type="match status" value="1"/>
</dbReference>
<comment type="caution">
    <text evidence="3">The sequence shown here is derived from an EMBL/GenBank/DDBJ whole genome shotgun (WGS) entry which is preliminary data.</text>
</comment>
<evidence type="ECO:0000313" key="4">
    <source>
        <dbReference type="Proteomes" id="UP000813427"/>
    </source>
</evidence>
<dbReference type="GO" id="GO:0016491">
    <property type="term" value="F:oxidoreductase activity"/>
    <property type="evidence" value="ECO:0007669"/>
    <property type="project" value="UniProtKB-KW"/>
</dbReference>
<feature type="non-terminal residue" evidence="3">
    <location>
        <position position="1"/>
    </location>
</feature>
<evidence type="ECO:0000256" key="1">
    <source>
        <dbReference type="ARBA" id="ARBA00006484"/>
    </source>
</evidence>
<evidence type="ECO:0000313" key="3">
    <source>
        <dbReference type="EMBL" id="KAH7241275.1"/>
    </source>
</evidence>
<keyword evidence="2" id="KW-0560">Oxidoreductase</keyword>
<accession>A0A8K0W9Y3</accession>
<dbReference type="OrthoDB" id="1669814at2759"/>
<name>A0A8K0W9Y3_9HYPO</name>